<evidence type="ECO:0000313" key="3">
    <source>
        <dbReference type="Proteomes" id="UP000662111"/>
    </source>
</evidence>
<protein>
    <recommendedName>
        <fullName evidence="4">DUF222 domain-containing protein</fullName>
    </recommendedName>
</protein>
<sequence length="191" mass="20541">MNDTTGVPDADHLRTSIQEQARLLTGPDVSDVVRVRVRRALHSAGDLLELSGAEPARDVAARTVAWLAESVGAFQRLPHGFAGGHAVEGEPAPLLRIVDELDLLGLTLDHAYDATRRGDDAALDRQLDVLRERYAVRTSPAAVVRTAVVPPTDVDQEVVADRGLEVGADGIPRVPVPDQPDAHHETQEPAR</sequence>
<organism evidence="2 3">
    <name type="scientific">Ornithinimicrobium pekingense</name>
    <dbReference type="NCBI Taxonomy" id="384677"/>
    <lineage>
        <taxon>Bacteria</taxon>
        <taxon>Bacillati</taxon>
        <taxon>Actinomycetota</taxon>
        <taxon>Actinomycetes</taxon>
        <taxon>Micrococcales</taxon>
        <taxon>Ornithinimicrobiaceae</taxon>
        <taxon>Ornithinimicrobium</taxon>
    </lineage>
</organism>
<evidence type="ECO:0008006" key="4">
    <source>
        <dbReference type="Google" id="ProtNLM"/>
    </source>
</evidence>
<reference evidence="3" key="1">
    <citation type="journal article" date="2019" name="Int. J. Syst. Evol. Microbiol.">
        <title>The Global Catalogue of Microorganisms (GCM) 10K type strain sequencing project: providing services to taxonomists for standard genome sequencing and annotation.</title>
        <authorList>
            <consortium name="The Broad Institute Genomics Platform"/>
            <consortium name="The Broad Institute Genome Sequencing Center for Infectious Disease"/>
            <person name="Wu L."/>
            <person name="Ma J."/>
        </authorList>
    </citation>
    <scope>NUCLEOTIDE SEQUENCE [LARGE SCALE GENOMIC DNA]</scope>
    <source>
        <strain evidence="3">CGMCC 1.5362</strain>
    </source>
</reference>
<feature type="compositionally biased region" description="Basic and acidic residues" evidence="1">
    <location>
        <begin position="180"/>
        <end position="191"/>
    </location>
</feature>
<keyword evidence="3" id="KW-1185">Reference proteome</keyword>
<accession>A0ABQ2F704</accession>
<dbReference type="EMBL" id="BMLB01000003">
    <property type="protein sequence ID" value="GGK68200.1"/>
    <property type="molecule type" value="Genomic_DNA"/>
</dbReference>
<evidence type="ECO:0000313" key="2">
    <source>
        <dbReference type="EMBL" id="GGK68200.1"/>
    </source>
</evidence>
<feature type="region of interest" description="Disordered" evidence="1">
    <location>
        <begin position="168"/>
        <end position="191"/>
    </location>
</feature>
<dbReference type="RefSeq" id="WP_022921566.1">
    <property type="nucleotide sequence ID" value="NZ_BMLB01000003.1"/>
</dbReference>
<gene>
    <name evidence="2" type="ORF">GCM10011509_15710</name>
</gene>
<name>A0ABQ2F704_9MICO</name>
<dbReference type="Proteomes" id="UP000662111">
    <property type="component" value="Unassembled WGS sequence"/>
</dbReference>
<proteinExistence type="predicted"/>
<evidence type="ECO:0000256" key="1">
    <source>
        <dbReference type="SAM" id="MobiDB-lite"/>
    </source>
</evidence>
<comment type="caution">
    <text evidence="2">The sequence shown here is derived from an EMBL/GenBank/DDBJ whole genome shotgun (WGS) entry which is preliminary data.</text>
</comment>